<evidence type="ECO:0000256" key="2">
    <source>
        <dbReference type="ARBA" id="ARBA00023015"/>
    </source>
</evidence>
<dbReference type="PROSITE" id="PS50110">
    <property type="entry name" value="RESPONSE_REGULATORY"/>
    <property type="match status" value="1"/>
</dbReference>
<evidence type="ECO:0000259" key="7">
    <source>
        <dbReference type="PROSITE" id="PS50110"/>
    </source>
</evidence>
<dbReference type="InterPro" id="IPR058245">
    <property type="entry name" value="NreC/VraR/RcsB-like_REC"/>
</dbReference>
<dbReference type="SMART" id="SM00448">
    <property type="entry name" value="REC"/>
    <property type="match status" value="1"/>
</dbReference>
<evidence type="ECO:0000313" key="8">
    <source>
        <dbReference type="EMBL" id="TQN33277.1"/>
    </source>
</evidence>
<dbReference type="CDD" id="cd06170">
    <property type="entry name" value="LuxR_C_like"/>
    <property type="match status" value="1"/>
</dbReference>
<evidence type="ECO:0000256" key="5">
    <source>
        <dbReference type="PROSITE-ProRule" id="PRU00169"/>
    </source>
</evidence>
<dbReference type="GO" id="GO:0006355">
    <property type="term" value="P:regulation of DNA-templated transcription"/>
    <property type="evidence" value="ECO:0007669"/>
    <property type="project" value="InterPro"/>
</dbReference>
<feature type="domain" description="HTH luxR-type" evidence="6">
    <location>
        <begin position="152"/>
        <end position="217"/>
    </location>
</feature>
<organism evidence="8 9">
    <name type="scientific">Haloactinospora alba</name>
    <dbReference type="NCBI Taxonomy" id="405555"/>
    <lineage>
        <taxon>Bacteria</taxon>
        <taxon>Bacillati</taxon>
        <taxon>Actinomycetota</taxon>
        <taxon>Actinomycetes</taxon>
        <taxon>Streptosporangiales</taxon>
        <taxon>Nocardiopsidaceae</taxon>
        <taxon>Haloactinospora</taxon>
    </lineage>
</organism>
<dbReference type="CDD" id="cd17535">
    <property type="entry name" value="REC_NarL-like"/>
    <property type="match status" value="1"/>
</dbReference>
<dbReference type="OrthoDB" id="9808843at2"/>
<dbReference type="InterPro" id="IPR039420">
    <property type="entry name" value="WalR-like"/>
</dbReference>
<dbReference type="PANTHER" id="PTHR43214:SF24">
    <property type="entry name" value="TRANSCRIPTIONAL REGULATORY PROTEIN NARL-RELATED"/>
    <property type="match status" value="1"/>
</dbReference>
<dbReference type="AlphaFoldDB" id="A0A543NNA5"/>
<keyword evidence="4" id="KW-0804">Transcription</keyword>
<feature type="domain" description="Response regulatory" evidence="7">
    <location>
        <begin position="3"/>
        <end position="119"/>
    </location>
</feature>
<dbReference type="GO" id="GO:0000160">
    <property type="term" value="P:phosphorelay signal transduction system"/>
    <property type="evidence" value="ECO:0007669"/>
    <property type="project" value="InterPro"/>
</dbReference>
<dbReference type="EMBL" id="VFQC01000001">
    <property type="protein sequence ID" value="TQN33277.1"/>
    <property type="molecule type" value="Genomic_DNA"/>
</dbReference>
<evidence type="ECO:0000256" key="3">
    <source>
        <dbReference type="ARBA" id="ARBA00023125"/>
    </source>
</evidence>
<dbReference type="InterPro" id="IPR016032">
    <property type="entry name" value="Sig_transdc_resp-reg_C-effctor"/>
</dbReference>
<dbReference type="RefSeq" id="WP_141925306.1">
    <property type="nucleotide sequence ID" value="NZ_VFQC01000001.1"/>
</dbReference>
<dbReference type="Pfam" id="PF00072">
    <property type="entry name" value="Response_reg"/>
    <property type="match status" value="1"/>
</dbReference>
<dbReference type="SUPFAM" id="SSF52172">
    <property type="entry name" value="CheY-like"/>
    <property type="match status" value="1"/>
</dbReference>
<dbReference type="InterPro" id="IPR011006">
    <property type="entry name" value="CheY-like_superfamily"/>
</dbReference>
<dbReference type="InterPro" id="IPR000792">
    <property type="entry name" value="Tscrpt_reg_LuxR_C"/>
</dbReference>
<dbReference type="PROSITE" id="PS50043">
    <property type="entry name" value="HTH_LUXR_2"/>
    <property type="match status" value="1"/>
</dbReference>
<keyword evidence="3" id="KW-0238">DNA-binding</keyword>
<dbReference type="Gene3D" id="3.40.50.2300">
    <property type="match status" value="1"/>
</dbReference>
<keyword evidence="1 5" id="KW-0597">Phosphoprotein</keyword>
<proteinExistence type="predicted"/>
<comment type="caution">
    <text evidence="8">The sequence shown here is derived from an EMBL/GenBank/DDBJ whole genome shotgun (WGS) entry which is preliminary data.</text>
</comment>
<evidence type="ECO:0000256" key="4">
    <source>
        <dbReference type="ARBA" id="ARBA00023163"/>
    </source>
</evidence>
<dbReference type="GO" id="GO:0003677">
    <property type="term" value="F:DNA binding"/>
    <property type="evidence" value="ECO:0007669"/>
    <property type="project" value="UniProtKB-KW"/>
</dbReference>
<sequence length="222" mass="23189">MIRVMLADDESMFRAGMRSILSSQPDIEVVAEAGDGAEAITAARRYRPDIALLDVRMPGVDGLQATATIRAELPGTAVVMLTTFSDDAYIARALTGGASGFVLKTGDPRALLGGLRAVADGGAYLSPEVAHRVITELTTSGAASSMSRGSAARDRVAELSEREREVLSLIGEGLSNAQIARRLSIAPGTAKIHASAVLTRLDAQNRVQAAILAYEAGLVDRG</sequence>
<evidence type="ECO:0000259" key="6">
    <source>
        <dbReference type="PROSITE" id="PS50043"/>
    </source>
</evidence>
<feature type="modified residue" description="4-aspartylphosphate" evidence="5">
    <location>
        <position position="54"/>
    </location>
</feature>
<keyword evidence="2" id="KW-0805">Transcription regulation</keyword>
<dbReference type="PANTHER" id="PTHR43214">
    <property type="entry name" value="TWO-COMPONENT RESPONSE REGULATOR"/>
    <property type="match status" value="1"/>
</dbReference>
<name>A0A543NNA5_9ACTN</name>
<reference evidence="8 9" key="1">
    <citation type="submission" date="2019-06" db="EMBL/GenBank/DDBJ databases">
        <title>Sequencing the genomes of 1000 actinobacteria strains.</title>
        <authorList>
            <person name="Klenk H.-P."/>
        </authorList>
    </citation>
    <scope>NUCLEOTIDE SEQUENCE [LARGE SCALE GENOMIC DNA]</scope>
    <source>
        <strain evidence="8 9">DSM 45015</strain>
    </source>
</reference>
<dbReference type="SMART" id="SM00421">
    <property type="entry name" value="HTH_LUXR"/>
    <property type="match status" value="1"/>
</dbReference>
<accession>A0A543NNA5</accession>
<evidence type="ECO:0000313" key="9">
    <source>
        <dbReference type="Proteomes" id="UP000317422"/>
    </source>
</evidence>
<dbReference type="SUPFAM" id="SSF46894">
    <property type="entry name" value="C-terminal effector domain of the bipartite response regulators"/>
    <property type="match status" value="1"/>
</dbReference>
<protein>
    <submittedName>
        <fullName evidence="8">LuxR family two component transcriptional regulator</fullName>
    </submittedName>
</protein>
<dbReference type="PRINTS" id="PR00038">
    <property type="entry name" value="HTHLUXR"/>
</dbReference>
<evidence type="ECO:0000256" key="1">
    <source>
        <dbReference type="ARBA" id="ARBA00022553"/>
    </source>
</evidence>
<dbReference type="Pfam" id="PF00196">
    <property type="entry name" value="GerE"/>
    <property type="match status" value="1"/>
</dbReference>
<dbReference type="Proteomes" id="UP000317422">
    <property type="component" value="Unassembled WGS sequence"/>
</dbReference>
<dbReference type="InterPro" id="IPR001789">
    <property type="entry name" value="Sig_transdc_resp-reg_receiver"/>
</dbReference>
<gene>
    <name evidence="8" type="ORF">FHX37_3283</name>
</gene>
<keyword evidence="9" id="KW-1185">Reference proteome</keyword>